<dbReference type="InterPro" id="IPR005131">
    <property type="entry name" value="Ser_deHydtase_bsu"/>
</dbReference>
<dbReference type="GO" id="GO:0003941">
    <property type="term" value="F:L-serine ammonia-lyase activity"/>
    <property type="evidence" value="ECO:0007669"/>
    <property type="project" value="InterPro"/>
</dbReference>
<dbReference type="Pfam" id="PF03315">
    <property type="entry name" value="SDH_beta"/>
    <property type="match status" value="2"/>
</dbReference>
<feature type="domain" description="Serine dehydratase beta chain" evidence="11">
    <location>
        <begin position="3"/>
        <end position="63"/>
    </location>
</feature>
<dbReference type="AlphaFoldDB" id="D8M2J2"/>
<sequence>MPSLRELFRVGHGPSSSHTMGPANAAKRFRALYDAGIDNYVVILYGSLAATGKGHMTDVAIENELKPKKVTFIWKANETLMFHVNGMTIKACKGEEECAQETYYSVGGGAIVVDSELSMIEGPYKKTFDKVYNYSTMNALIRWCRKTGLKMNDFVYQSEGEGIHDFLKMIWDTMKRCVEIGLQGKGVLPGGLNLPRKSRDMYRAAQRSNSSLSEHAYLFAYTLAVSENNAGGEIVVTAPTCGACGIVPGLLYYLHTHHENITDEDCIDALAVAGVIGNIAKVNASISGAEAGCQAEVGVACAMAAGAACFLLGGSTEQIEYAATMAIEHMLGLTCDPVKGLVQVPCIERNAMAAARALECAQYALMTNVFHIISFDEVVMTMILTGEDIEDTLRETSRAGLAQTYNLDELAKKQRLKDLKSQLRGIQRRSSINMQWGQHESDNEDLMTSRESVDPVPSEKGENEMIMLDRNSTFDSFYSCVCWNKGK</sequence>
<proteinExistence type="predicted"/>
<evidence type="ECO:0000256" key="9">
    <source>
        <dbReference type="SAM" id="MobiDB-lite"/>
    </source>
</evidence>
<dbReference type="InterPro" id="IPR005130">
    <property type="entry name" value="Ser_deHydtase-like_asu"/>
</dbReference>
<evidence type="ECO:0000256" key="4">
    <source>
        <dbReference type="ARBA" id="ARBA00022485"/>
    </source>
</evidence>
<evidence type="ECO:0000256" key="5">
    <source>
        <dbReference type="ARBA" id="ARBA00022723"/>
    </source>
</evidence>
<dbReference type="OrthoDB" id="192663at2759"/>
<feature type="domain" description="Serine dehydratase-like alpha subunit" evidence="10">
    <location>
        <begin position="160"/>
        <end position="402"/>
    </location>
</feature>
<dbReference type="InterPro" id="IPR004644">
    <property type="entry name" value="Fe-S_L-Ser_mono"/>
</dbReference>
<comment type="cofactor">
    <cofactor evidence="1">
        <name>[4Fe-4S] cluster</name>
        <dbReference type="ChEBI" id="CHEBI:49883"/>
    </cofactor>
</comment>
<evidence type="ECO:0000256" key="2">
    <source>
        <dbReference type="ARBA" id="ARBA00004742"/>
    </source>
</evidence>
<dbReference type="NCBIfam" id="TIGR00720">
    <property type="entry name" value="sda_mono"/>
    <property type="match status" value="1"/>
</dbReference>
<evidence type="ECO:0000256" key="3">
    <source>
        <dbReference type="ARBA" id="ARBA00022432"/>
    </source>
</evidence>
<dbReference type="InterPro" id="IPR029009">
    <property type="entry name" value="ASB_dom_sf"/>
</dbReference>
<evidence type="ECO:0000259" key="10">
    <source>
        <dbReference type="Pfam" id="PF03313"/>
    </source>
</evidence>
<dbReference type="SUPFAM" id="SSF143548">
    <property type="entry name" value="Serine metabolism enzymes domain"/>
    <property type="match status" value="1"/>
</dbReference>
<feature type="compositionally biased region" description="Basic and acidic residues" evidence="9">
    <location>
        <begin position="447"/>
        <end position="460"/>
    </location>
</feature>
<dbReference type="OMA" id="GMIFRAF"/>
<evidence type="ECO:0000256" key="8">
    <source>
        <dbReference type="ARBA" id="ARBA00023239"/>
    </source>
</evidence>
<keyword evidence="5" id="KW-0479">Metal-binding</keyword>
<evidence type="ECO:0000259" key="11">
    <source>
        <dbReference type="Pfam" id="PF03315"/>
    </source>
</evidence>
<evidence type="ECO:0000313" key="12">
    <source>
        <dbReference type="EMBL" id="CBK22281.2"/>
    </source>
</evidence>
<comment type="pathway">
    <text evidence="2">Carbohydrate biosynthesis; gluconeogenesis.</text>
</comment>
<evidence type="ECO:0000256" key="1">
    <source>
        <dbReference type="ARBA" id="ARBA00001966"/>
    </source>
</evidence>
<name>D8M2J2_BLAHO</name>
<dbReference type="GeneID" id="24919510"/>
<protein>
    <recommendedName>
        <fullName evidence="14">L-serine ammonia-lyase</fullName>
    </recommendedName>
</protein>
<keyword evidence="8" id="KW-0456">Lyase</keyword>
<evidence type="ECO:0000313" key="13">
    <source>
        <dbReference type="Proteomes" id="UP000008312"/>
    </source>
</evidence>
<evidence type="ECO:0000256" key="7">
    <source>
        <dbReference type="ARBA" id="ARBA00023014"/>
    </source>
</evidence>
<dbReference type="GO" id="GO:0046872">
    <property type="term" value="F:metal ion binding"/>
    <property type="evidence" value="ECO:0007669"/>
    <property type="project" value="UniProtKB-KW"/>
</dbReference>
<dbReference type="InParanoid" id="D8M2J2"/>
<gene>
    <name evidence="12" type="ORF">GSBLH_T00002333001</name>
</gene>
<reference evidence="12" key="1">
    <citation type="submission" date="2010-02" db="EMBL/GenBank/DDBJ databases">
        <title>Sequencing and annotation of the Blastocystis hominis genome.</title>
        <authorList>
            <person name="Wincker P."/>
        </authorList>
    </citation>
    <scope>NUCLEOTIDE SEQUENCE</scope>
    <source>
        <strain evidence="12">Singapore isolate B</strain>
    </source>
</reference>
<dbReference type="Proteomes" id="UP000008312">
    <property type="component" value="Unassembled WGS sequence"/>
</dbReference>
<keyword evidence="3" id="KW-0312">Gluconeogenesis</keyword>
<keyword evidence="6" id="KW-0408">Iron</keyword>
<dbReference type="Pfam" id="PF03313">
    <property type="entry name" value="SDH_alpha"/>
    <property type="match status" value="1"/>
</dbReference>
<dbReference type="EMBL" id="FN668649">
    <property type="protein sequence ID" value="CBK22281.2"/>
    <property type="molecule type" value="Genomic_DNA"/>
</dbReference>
<evidence type="ECO:0000256" key="6">
    <source>
        <dbReference type="ARBA" id="ARBA00023004"/>
    </source>
</evidence>
<keyword evidence="13" id="KW-1185">Reference proteome</keyword>
<keyword evidence="4" id="KW-0004">4Fe-4S</keyword>
<feature type="region of interest" description="Disordered" evidence="9">
    <location>
        <begin position="435"/>
        <end position="460"/>
    </location>
</feature>
<dbReference type="PANTHER" id="PTHR30182:SF1">
    <property type="entry name" value="L-SERINE DEHYDRATASE 1"/>
    <property type="match status" value="1"/>
</dbReference>
<dbReference type="RefSeq" id="XP_012896329.1">
    <property type="nucleotide sequence ID" value="XM_013040875.1"/>
</dbReference>
<accession>D8M2J2</accession>
<feature type="domain" description="Serine dehydratase beta chain" evidence="11">
    <location>
        <begin position="71"/>
        <end position="114"/>
    </location>
</feature>
<dbReference type="InterPro" id="IPR051318">
    <property type="entry name" value="Fe-S_L-Ser"/>
</dbReference>
<keyword evidence="7" id="KW-0411">Iron-sulfur</keyword>
<dbReference type="Gene3D" id="3.30.1330.90">
    <property type="entry name" value="D-3-phosphoglycerate dehydrogenase, domain 3"/>
    <property type="match status" value="2"/>
</dbReference>
<dbReference type="PANTHER" id="PTHR30182">
    <property type="entry name" value="L-SERINE DEHYDRATASE"/>
    <property type="match status" value="1"/>
</dbReference>
<dbReference type="GO" id="GO:0006094">
    <property type="term" value="P:gluconeogenesis"/>
    <property type="evidence" value="ECO:0007669"/>
    <property type="project" value="UniProtKB-KW"/>
</dbReference>
<organism evidence="12">
    <name type="scientific">Blastocystis hominis</name>
    <dbReference type="NCBI Taxonomy" id="12968"/>
    <lineage>
        <taxon>Eukaryota</taxon>
        <taxon>Sar</taxon>
        <taxon>Stramenopiles</taxon>
        <taxon>Bigyra</taxon>
        <taxon>Opalozoa</taxon>
        <taxon>Opalinata</taxon>
        <taxon>Blastocystidae</taxon>
        <taxon>Blastocystis</taxon>
    </lineage>
</organism>
<evidence type="ECO:0008006" key="14">
    <source>
        <dbReference type="Google" id="ProtNLM"/>
    </source>
</evidence>
<dbReference type="GO" id="GO:0051539">
    <property type="term" value="F:4 iron, 4 sulfur cluster binding"/>
    <property type="evidence" value="ECO:0007669"/>
    <property type="project" value="UniProtKB-KW"/>
</dbReference>